<comment type="caution">
    <text evidence="2">The sequence shown here is derived from an EMBL/GenBank/DDBJ whole genome shotgun (WGS) entry which is preliminary data.</text>
</comment>
<protein>
    <submittedName>
        <fullName evidence="2">Glycosyltransferase</fullName>
    </submittedName>
</protein>
<keyword evidence="3" id="KW-1185">Reference proteome</keyword>
<feature type="domain" description="Glycosyltransferase 2-like" evidence="1">
    <location>
        <begin position="12"/>
        <end position="138"/>
    </location>
</feature>
<dbReference type="Proteomes" id="UP000657177">
    <property type="component" value="Unassembled WGS sequence"/>
</dbReference>
<reference evidence="2" key="1">
    <citation type="submission" date="2020-06" db="EMBL/GenBank/DDBJ databases">
        <title>Novel chitinolytic bacterium.</title>
        <authorList>
            <person name="Ungkulpasvich U."/>
            <person name="Kosugi A."/>
            <person name="Uke A."/>
        </authorList>
    </citation>
    <scope>NUCLEOTIDE SEQUENCE</scope>
    <source>
        <strain evidence="2">UUS1-1</strain>
    </source>
</reference>
<dbReference type="EMBL" id="JAAKDE010000009">
    <property type="protein sequence ID" value="MBA2132871.1"/>
    <property type="molecule type" value="Genomic_DNA"/>
</dbReference>
<dbReference type="AlphaFoldDB" id="A0A8J6LIP7"/>
<sequence length="237" mass="28254">MSGSLPKLTAMMLVRNEADRYLTEVLSELSKFVDEIIILDDGSTDHTPDLCLSFPKVRLYRETESLMAKDESTARIRLWDYTVNRGPEWILAIDADEVFEKRMAHEVIGLISQDEFDAVEFRLFDFWGDRQHYRVDGSWDPWVKRVRMLFRYNPRQTYSWPRRKLHCGRIPLEARGPIPVYQSDIRVKHYGWVRTQDIQRKYLHYKEFDDSDHLKSVLDSPDKIQLETWIPEKVLPF</sequence>
<proteinExistence type="predicted"/>
<dbReference type="InterPro" id="IPR001173">
    <property type="entry name" value="Glyco_trans_2-like"/>
</dbReference>
<dbReference type="PANTHER" id="PTHR43630:SF2">
    <property type="entry name" value="GLYCOSYLTRANSFERASE"/>
    <property type="match status" value="1"/>
</dbReference>
<evidence type="ECO:0000313" key="2">
    <source>
        <dbReference type="EMBL" id="MBA2132871.1"/>
    </source>
</evidence>
<organism evidence="2 3">
    <name type="scientific">Capillibacterium thermochitinicola</name>
    <dbReference type="NCBI Taxonomy" id="2699427"/>
    <lineage>
        <taxon>Bacteria</taxon>
        <taxon>Bacillati</taxon>
        <taxon>Bacillota</taxon>
        <taxon>Capillibacterium</taxon>
    </lineage>
</organism>
<evidence type="ECO:0000259" key="1">
    <source>
        <dbReference type="Pfam" id="PF00535"/>
    </source>
</evidence>
<dbReference type="PANTHER" id="PTHR43630">
    <property type="entry name" value="POLY-BETA-1,6-N-ACETYL-D-GLUCOSAMINE SYNTHASE"/>
    <property type="match status" value="1"/>
</dbReference>
<name>A0A8J6LIP7_9FIRM</name>
<dbReference type="Gene3D" id="3.90.550.10">
    <property type="entry name" value="Spore Coat Polysaccharide Biosynthesis Protein SpsA, Chain A"/>
    <property type="match status" value="1"/>
</dbReference>
<dbReference type="RefSeq" id="WP_181339328.1">
    <property type="nucleotide sequence ID" value="NZ_JAAKDE010000009.1"/>
</dbReference>
<dbReference type="Pfam" id="PF00535">
    <property type="entry name" value="Glycos_transf_2"/>
    <property type="match status" value="1"/>
</dbReference>
<dbReference type="SUPFAM" id="SSF53448">
    <property type="entry name" value="Nucleotide-diphospho-sugar transferases"/>
    <property type="match status" value="1"/>
</dbReference>
<dbReference type="InterPro" id="IPR029044">
    <property type="entry name" value="Nucleotide-diphossugar_trans"/>
</dbReference>
<accession>A0A8J6LIP7</accession>
<gene>
    <name evidence="2" type="ORF">G5B42_04855</name>
</gene>
<evidence type="ECO:0000313" key="3">
    <source>
        <dbReference type="Proteomes" id="UP000657177"/>
    </source>
</evidence>